<dbReference type="PANTHER" id="PTHR42886:SF29">
    <property type="entry name" value="PUMMELIG, ISOFORM A"/>
    <property type="match status" value="1"/>
</dbReference>
<evidence type="ECO:0000313" key="4">
    <source>
        <dbReference type="Proteomes" id="UP001153076"/>
    </source>
</evidence>
<evidence type="ECO:0000313" key="3">
    <source>
        <dbReference type="EMBL" id="KAJ8446323.1"/>
    </source>
</evidence>
<dbReference type="GO" id="GO:0055088">
    <property type="term" value="P:lipid homeostasis"/>
    <property type="evidence" value="ECO:0007669"/>
    <property type="project" value="TreeGrafter"/>
</dbReference>
<dbReference type="Pfam" id="PF00561">
    <property type="entry name" value="Abhydrolase_1"/>
    <property type="match status" value="1"/>
</dbReference>
<dbReference type="GO" id="GO:0042171">
    <property type="term" value="F:lysophosphatidic acid acyltransferase activity"/>
    <property type="evidence" value="ECO:0007669"/>
    <property type="project" value="TreeGrafter"/>
</dbReference>
<feature type="domain" description="AB hydrolase-1" evidence="2">
    <location>
        <begin position="98"/>
        <end position="188"/>
    </location>
</feature>
<proteinExistence type="inferred from homology"/>
<evidence type="ECO:0000256" key="1">
    <source>
        <dbReference type="ARBA" id="ARBA00038097"/>
    </source>
</evidence>
<name>A0A9Q1QKS9_9CARY</name>
<dbReference type="AlphaFoldDB" id="A0A9Q1QKS9"/>
<dbReference type="Proteomes" id="UP001153076">
    <property type="component" value="Unassembled WGS sequence"/>
</dbReference>
<dbReference type="InterPro" id="IPR029058">
    <property type="entry name" value="AB_hydrolase_fold"/>
</dbReference>
<dbReference type="SUPFAM" id="SSF53474">
    <property type="entry name" value="alpha/beta-Hydrolases"/>
    <property type="match status" value="1"/>
</dbReference>
<dbReference type="PANTHER" id="PTHR42886">
    <property type="entry name" value="RE40534P-RELATED"/>
    <property type="match status" value="1"/>
</dbReference>
<organism evidence="3 4">
    <name type="scientific">Carnegiea gigantea</name>
    <dbReference type="NCBI Taxonomy" id="171969"/>
    <lineage>
        <taxon>Eukaryota</taxon>
        <taxon>Viridiplantae</taxon>
        <taxon>Streptophyta</taxon>
        <taxon>Embryophyta</taxon>
        <taxon>Tracheophyta</taxon>
        <taxon>Spermatophyta</taxon>
        <taxon>Magnoliopsida</taxon>
        <taxon>eudicotyledons</taxon>
        <taxon>Gunneridae</taxon>
        <taxon>Pentapetalae</taxon>
        <taxon>Caryophyllales</taxon>
        <taxon>Cactineae</taxon>
        <taxon>Cactaceae</taxon>
        <taxon>Cactoideae</taxon>
        <taxon>Echinocereeae</taxon>
        <taxon>Carnegiea</taxon>
    </lineage>
</organism>
<comment type="caution">
    <text evidence="3">The sequence shown here is derived from an EMBL/GenBank/DDBJ whole genome shotgun (WGS) entry which is preliminary data.</text>
</comment>
<dbReference type="Gene3D" id="3.40.50.1820">
    <property type="entry name" value="alpha/beta hydrolase"/>
    <property type="match status" value="1"/>
</dbReference>
<dbReference type="EMBL" id="JAKOGI010000057">
    <property type="protein sequence ID" value="KAJ8446323.1"/>
    <property type="molecule type" value="Genomic_DNA"/>
</dbReference>
<dbReference type="GO" id="GO:0006654">
    <property type="term" value="P:phosphatidic acid biosynthetic process"/>
    <property type="evidence" value="ECO:0007669"/>
    <property type="project" value="TreeGrafter"/>
</dbReference>
<dbReference type="GO" id="GO:0004623">
    <property type="term" value="F:phospholipase A2 activity"/>
    <property type="evidence" value="ECO:0007669"/>
    <property type="project" value="TreeGrafter"/>
</dbReference>
<keyword evidence="4" id="KW-1185">Reference proteome</keyword>
<dbReference type="OrthoDB" id="7457040at2759"/>
<evidence type="ECO:0000259" key="2">
    <source>
        <dbReference type="Pfam" id="PF00561"/>
    </source>
</evidence>
<sequence length="330" mass="37320">MADDMAAVAADTVAVETTSPSGQKKWTWPSLLRWIPSSIDHIIGSEKRLLSLVKTPYKSEQINIGTGPPGSKIRWFRSSSNKPRFINTVTFDSKEDAPTIVLVHGYGASLGFFFRNFDALAKHFRVIAIDQLGWGGSSRPDFTCKSTEETEAWFIDSFEEWRKAKNLDKFILLGHSFGGYVASKYALKVNLQIINFEFNGGTSCDYIYHKLAAKASGELCLKYIFSFGAFARKPLLHSASEWKVPTTFIYGYQDWMNYRGAQEARKRMKIPVKSLEFLSFFQQTTQIMNAFHKAAHQLNGKMQLEFVVGKLKMLGVGRIPGENTRQRNGH</sequence>
<dbReference type="PRINTS" id="PR00111">
    <property type="entry name" value="ABHYDROLASE"/>
</dbReference>
<reference evidence="3" key="1">
    <citation type="submission" date="2022-04" db="EMBL/GenBank/DDBJ databases">
        <title>Carnegiea gigantea Genome sequencing and assembly v2.</title>
        <authorList>
            <person name="Copetti D."/>
            <person name="Sanderson M.J."/>
            <person name="Burquez A."/>
            <person name="Wojciechowski M.F."/>
        </authorList>
    </citation>
    <scope>NUCLEOTIDE SEQUENCE</scope>
    <source>
        <strain evidence="3">SGP5-SGP5p</strain>
        <tissue evidence="3">Aerial part</tissue>
    </source>
</reference>
<accession>A0A9Q1QKS9</accession>
<dbReference type="InterPro" id="IPR000073">
    <property type="entry name" value="AB_hydrolase_1"/>
</dbReference>
<gene>
    <name evidence="3" type="ORF">Cgig2_005854</name>
</gene>
<protein>
    <recommendedName>
        <fullName evidence="2">AB hydrolase-1 domain-containing protein</fullName>
    </recommendedName>
</protein>
<comment type="similarity">
    <text evidence="1">Belongs to the peptidase S33 family. ABHD4/ABHD5 subfamily.</text>
</comment>